<proteinExistence type="predicted"/>
<name>A0ACB8BC55_9AGAM</name>
<reference evidence="1" key="1">
    <citation type="journal article" date="2021" name="New Phytol.">
        <title>Evolutionary innovations through gain and loss of genes in the ectomycorrhizal Boletales.</title>
        <authorList>
            <person name="Wu G."/>
            <person name="Miyauchi S."/>
            <person name="Morin E."/>
            <person name="Kuo A."/>
            <person name="Drula E."/>
            <person name="Varga T."/>
            <person name="Kohler A."/>
            <person name="Feng B."/>
            <person name="Cao Y."/>
            <person name="Lipzen A."/>
            <person name="Daum C."/>
            <person name="Hundley H."/>
            <person name="Pangilinan J."/>
            <person name="Johnson J."/>
            <person name="Barry K."/>
            <person name="LaButti K."/>
            <person name="Ng V."/>
            <person name="Ahrendt S."/>
            <person name="Min B."/>
            <person name="Choi I.G."/>
            <person name="Park H."/>
            <person name="Plett J.M."/>
            <person name="Magnuson J."/>
            <person name="Spatafora J.W."/>
            <person name="Nagy L.G."/>
            <person name="Henrissat B."/>
            <person name="Grigoriev I.V."/>
            <person name="Yang Z.L."/>
            <person name="Xu J."/>
            <person name="Martin F.M."/>
        </authorList>
    </citation>
    <scope>NUCLEOTIDE SEQUENCE</scope>
    <source>
        <strain evidence="1">KUC20120723A-06</strain>
    </source>
</reference>
<accession>A0ACB8BC55</accession>
<sequence>MRILSLSTESPPESQVMESDVQYDGDTEQRTSTLPQPVASTSKNKIPTVVLDADIITDAMAARLSTSFLGHVLFLKSQVPFPVAQLARMPGGDTATRASKKRHELLNSFDTLVSHLNTTFTALSTALALRNQSSEAKEGDTLKAAPVYLAIVLGPTIGAAKSRVMIGIHGLETKIWGERDDIPPIHNNNTEFGGVDSESDDSSDSSGDERESDDDEGEERTDGPPDSDDESDATQSDHSESSLPPSRSPSPSESSSSTSPPQTHAQEQEALRTADRLLSRTLASACAEDDGRGMSCEMAPTQIHVLLRAPRRFAHPAWIPRQNLSTSLNALLADFVDESGLARDNTQERKKKGKAKIEGVWIRSLTAAPLALEEESEDVAEDDELIWWSWDGKLVGFADW</sequence>
<organism evidence="1 2">
    <name type="scientific">Leucogyrophana mollusca</name>
    <dbReference type="NCBI Taxonomy" id="85980"/>
    <lineage>
        <taxon>Eukaryota</taxon>
        <taxon>Fungi</taxon>
        <taxon>Dikarya</taxon>
        <taxon>Basidiomycota</taxon>
        <taxon>Agaricomycotina</taxon>
        <taxon>Agaricomycetes</taxon>
        <taxon>Agaricomycetidae</taxon>
        <taxon>Boletales</taxon>
        <taxon>Boletales incertae sedis</taxon>
        <taxon>Leucogyrophana</taxon>
    </lineage>
</organism>
<dbReference type="EMBL" id="MU266469">
    <property type="protein sequence ID" value="KAH7922880.1"/>
    <property type="molecule type" value="Genomic_DNA"/>
</dbReference>
<dbReference type="Proteomes" id="UP000790709">
    <property type="component" value="Unassembled WGS sequence"/>
</dbReference>
<gene>
    <name evidence="1" type="ORF">BV22DRAFT_1016464</name>
</gene>
<evidence type="ECO:0000313" key="1">
    <source>
        <dbReference type="EMBL" id="KAH7922880.1"/>
    </source>
</evidence>
<evidence type="ECO:0000313" key="2">
    <source>
        <dbReference type="Proteomes" id="UP000790709"/>
    </source>
</evidence>
<comment type="caution">
    <text evidence="1">The sequence shown here is derived from an EMBL/GenBank/DDBJ whole genome shotgun (WGS) entry which is preliminary data.</text>
</comment>
<protein>
    <submittedName>
        <fullName evidence="1">Uncharacterized protein</fullName>
    </submittedName>
</protein>
<keyword evidence="2" id="KW-1185">Reference proteome</keyword>